<dbReference type="Gene3D" id="1.25.40.20">
    <property type="entry name" value="Ankyrin repeat-containing domain"/>
    <property type="match status" value="1"/>
</dbReference>
<comment type="caution">
    <text evidence="2">The sequence shown here is derived from an EMBL/GenBank/DDBJ whole genome shotgun (WGS) entry which is preliminary data.</text>
</comment>
<dbReference type="EMBL" id="JACVVK020000220">
    <property type="protein sequence ID" value="KAK7483841.1"/>
    <property type="molecule type" value="Genomic_DNA"/>
</dbReference>
<evidence type="ECO:0000313" key="2">
    <source>
        <dbReference type="EMBL" id="KAK7483841.1"/>
    </source>
</evidence>
<protein>
    <recommendedName>
        <fullName evidence="4">ANK_REP_REGION domain-containing protein</fullName>
    </recommendedName>
</protein>
<dbReference type="SUPFAM" id="SSF48403">
    <property type="entry name" value="Ankyrin repeat"/>
    <property type="match status" value="1"/>
</dbReference>
<dbReference type="AlphaFoldDB" id="A0ABD0K9P9"/>
<evidence type="ECO:0000313" key="3">
    <source>
        <dbReference type="Proteomes" id="UP001519460"/>
    </source>
</evidence>
<gene>
    <name evidence="2" type="ORF">BaRGS_00024949</name>
</gene>
<accession>A0ABD0K9P9</accession>
<organism evidence="2 3">
    <name type="scientific">Batillaria attramentaria</name>
    <dbReference type="NCBI Taxonomy" id="370345"/>
    <lineage>
        <taxon>Eukaryota</taxon>
        <taxon>Metazoa</taxon>
        <taxon>Spiralia</taxon>
        <taxon>Lophotrochozoa</taxon>
        <taxon>Mollusca</taxon>
        <taxon>Gastropoda</taxon>
        <taxon>Caenogastropoda</taxon>
        <taxon>Sorbeoconcha</taxon>
        <taxon>Cerithioidea</taxon>
        <taxon>Batillariidae</taxon>
        <taxon>Batillaria</taxon>
    </lineage>
</organism>
<evidence type="ECO:0008006" key="4">
    <source>
        <dbReference type="Google" id="ProtNLM"/>
    </source>
</evidence>
<feature type="region of interest" description="Disordered" evidence="1">
    <location>
        <begin position="1"/>
        <end position="46"/>
    </location>
</feature>
<reference evidence="2 3" key="1">
    <citation type="journal article" date="2023" name="Sci. Data">
        <title>Genome assembly of the Korean intertidal mud-creeper Batillaria attramentaria.</title>
        <authorList>
            <person name="Patra A.K."/>
            <person name="Ho P.T."/>
            <person name="Jun S."/>
            <person name="Lee S.J."/>
            <person name="Kim Y."/>
            <person name="Won Y.J."/>
        </authorList>
    </citation>
    <scope>NUCLEOTIDE SEQUENCE [LARGE SCALE GENOMIC DNA]</scope>
    <source>
        <strain evidence="2">Wonlab-2016</strain>
    </source>
</reference>
<keyword evidence="3" id="KW-1185">Reference proteome</keyword>
<dbReference type="Proteomes" id="UP001519460">
    <property type="component" value="Unassembled WGS sequence"/>
</dbReference>
<feature type="compositionally biased region" description="Basic and acidic residues" evidence="1">
    <location>
        <begin position="10"/>
        <end position="46"/>
    </location>
</feature>
<proteinExistence type="predicted"/>
<sequence>MLADATPQVRKGEKPTRHELSKTKDNEQAPPKSDEKVPPRPPRLDQRKEVLSACKNNDVEKLNRLIATSASVNFNNPDDESDGETPLHVVCGDGHEQLLTVLSRQRGQY</sequence>
<name>A0ABD0K9P9_9CAEN</name>
<evidence type="ECO:0000256" key="1">
    <source>
        <dbReference type="SAM" id="MobiDB-lite"/>
    </source>
</evidence>
<dbReference type="InterPro" id="IPR036770">
    <property type="entry name" value="Ankyrin_rpt-contain_sf"/>
</dbReference>